<reference evidence="2" key="1">
    <citation type="submission" date="2019-10" db="EMBL/GenBank/DDBJ databases">
        <authorList>
            <consortium name="Genoscope - CEA"/>
            <person name="William W."/>
        </authorList>
    </citation>
    <scope>NUCLEOTIDE SEQUENCE [LARGE SCALE GENOMIC DNA]</scope>
    <source>
        <strain evidence="2">BBR_PRJEB10992</strain>
    </source>
</reference>
<comment type="caution">
    <text evidence="2">The sequence shown here is derived from an EMBL/GenBank/DDBJ whole genome shotgun (WGS) entry which is preliminary data.</text>
</comment>
<feature type="compositionally biased region" description="Basic and acidic residues" evidence="1">
    <location>
        <begin position="64"/>
        <end position="78"/>
    </location>
</feature>
<accession>A0A7Z9BVA1</accession>
<dbReference type="OrthoDB" id="466054at2"/>
<protein>
    <submittedName>
        <fullName evidence="2">Uncharacterized protein</fullName>
    </submittedName>
</protein>
<dbReference type="AlphaFoldDB" id="A0A7Z9BVA1"/>
<evidence type="ECO:0000313" key="3">
    <source>
        <dbReference type="Proteomes" id="UP000184550"/>
    </source>
</evidence>
<gene>
    <name evidence="2" type="ORF">PL8927_620017</name>
</gene>
<evidence type="ECO:0000313" key="2">
    <source>
        <dbReference type="EMBL" id="VXD19121.1"/>
    </source>
</evidence>
<feature type="region of interest" description="Disordered" evidence="1">
    <location>
        <begin position="54"/>
        <end position="78"/>
    </location>
</feature>
<name>A0A7Z9BVA1_9CYAN</name>
<keyword evidence="3" id="KW-1185">Reference proteome</keyword>
<organism evidence="2 3">
    <name type="scientific">Planktothrix serta PCC 8927</name>
    <dbReference type="NCBI Taxonomy" id="671068"/>
    <lineage>
        <taxon>Bacteria</taxon>
        <taxon>Bacillati</taxon>
        <taxon>Cyanobacteriota</taxon>
        <taxon>Cyanophyceae</taxon>
        <taxon>Oscillatoriophycideae</taxon>
        <taxon>Oscillatoriales</taxon>
        <taxon>Microcoleaceae</taxon>
        <taxon>Planktothrix</taxon>
    </lineage>
</organism>
<sequence length="78" mass="8515">MSNFIAVLMISAVVGLPQSVNPQHQIIQELDAEQIQSSQSRRALISINSYEMQVANHNSAGEDPSDKAPKPGDGRREN</sequence>
<dbReference type="EMBL" id="CZCU02000138">
    <property type="protein sequence ID" value="VXD19121.1"/>
    <property type="molecule type" value="Genomic_DNA"/>
</dbReference>
<dbReference type="Proteomes" id="UP000184550">
    <property type="component" value="Unassembled WGS sequence"/>
</dbReference>
<proteinExistence type="predicted"/>
<evidence type="ECO:0000256" key="1">
    <source>
        <dbReference type="SAM" id="MobiDB-lite"/>
    </source>
</evidence>
<dbReference type="RefSeq" id="WP_083622256.1">
    <property type="nucleotide sequence ID" value="NZ_LR734871.1"/>
</dbReference>